<proteinExistence type="predicted"/>
<gene>
    <name evidence="2" type="ORF">EX30DRAFT_66398</name>
</gene>
<evidence type="ECO:0000313" key="3">
    <source>
        <dbReference type="Proteomes" id="UP000298138"/>
    </source>
</evidence>
<dbReference type="AlphaFoldDB" id="A0A4S2MTX4"/>
<evidence type="ECO:0000256" key="1">
    <source>
        <dbReference type="SAM" id="MobiDB-lite"/>
    </source>
</evidence>
<protein>
    <submittedName>
        <fullName evidence="2">Uncharacterized protein</fullName>
    </submittedName>
</protein>
<dbReference type="EMBL" id="ML220127">
    <property type="protein sequence ID" value="TGZ79978.1"/>
    <property type="molecule type" value="Genomic_DNA"/>
</dbReference>
<keyword evidence="3" id="KW-1185">Reference proteome</keyword>
<dbReference type="Proteomes" id="UP000298138">
    <property type="component" value="Unassembled WGS sequence"/>
</dbReference>
<evidence type="ECO:0000313" key="2">
    <source>
        <dbReference type="EMBL" id="TGZ79978.1"/>
    </source>
</evidence>
<feature type="region of interest" description="Disordered" evidence="1">
    <location>
        <begin position="462"/>
        <end position="482"/>
    </location>
</feature>
<organism evidence="2 3">
    <name type="scientific">Ascodesmis nigricans</name>
    <dbReference type="NCBI Taxonomy" id="341454"/>
    <lineage>
        <taxon>Eukaryota</taxon>
        <taxon>Fungi</taxon>
        <taxon>Dikarya</taxon>
        <taxon>Ascomycota</taxon>
        <taxon>Pezizomycotina</taxon>
        <taxon>Pezizomycetes</taxon>
        <taxon>Pezizales</taxon>
        <taxon>Ascodesmidaceae</taxon>
        <taxon>Ascodesmis</taxon>
    </lineage>
</organism>
<reference evidence="2 3" key="1">
    <citation type="submission" date="2019-04" db="EMBL/GenBank/DDBJ databases">
        <title>Comparative genomics and transcriptomics to analyze fruiting body development in filamentous ascomycetes.</title>
        <authorList>
            <consortium name="DOE Joint Genome Institute"/>
            <person name="Lutkenhaus R."/>
            <person name="Traeger S."/>
            <person name="Breuer J."/>
            <person name="Kuo A."/>
            <person name="Lipzen A."/>
            <person name="Pangilinan J."/>
            <person name="Dilworth D."/>
            <person name="Sandor L."/>
            <person name="Poggeler S."/>
            <person name="Barry K."/>
            <person name="Grigoriev I.V."/>
            <person name="Nowrousian M."/>
        </authorList>
    </citation>
    <scope>NUCLEOTIDE SEQUENCE [LARGE SCALE GENOMIC DNA]</scope>
    <source>
        <strain evidence="2 3">CBS 389.68</strain>
    </source>
</reference>
<sequence length="643" mass="68935">MKSSDIPAPVATVLMLLGFNSAWKFTRFDAKAVERVWGCDSAAECIADSTGYFGSDSGLDAALDPIAVAAVEASLDSTSVSTVAPIPDSSVDPIYGAISESTCGSAGCGGYDSAGDSGGNSTCEYTKESIVDTTDEGASEYASEYTLNSIVDSALDCVGDAATKFASGSQDSLGSYDSCDAAGSGVGCSADCGEDCTLDSTDDYFADSEARSVVDATDGSIADSPSDCTDSTPASSVDFTTDDCACDFTSDSIVESIPDSISDSIADGTTEFTSVDPTTTTILLPQLLFTLLLPNPPPIPTVYDISHLSTYWCPRPTTSPWPHSSWVPYSSGVANSANSAWYVPEQECGEMEVEMEIDGRMGMGMGMRGGDEGYGSEMNEPRSRCWEGCDGEEYDGETCDAQNYNPKQAYDPGTATPHHGHPVYAIEQVWYPSSPVDDHPTYLQPVGVELYEGLPDGITTAPIPIANESNKNKNNNTRPRQRRECHVDNIETITDQLLRFGQPAMELLDILDVFDEIGVLEGDVFEAEIEGWRGKWGRELAKIAEEEKVEDLEIALEVVGQEIGEMEMVSEDIVTPTTMMLPKTHKTPKKMLTFKRGAGSSGKETFENVLVPAVEKIVQQQEVKESEIRVMKMMSWAAVARGT</sequence>
<accession>A0A4S2MTX4</accession>
<dbReference type="InParanoid" id="A0A4S2MTX4"/>
<name>A0A4S2MTX4_9PEZI</name>